<feature type="repeat" description="WD" evidence="1">
    <location>
        <begin position="97"/>
        <end position="139"/>
    </location>
</feature>
<dbReference type="SMART" id="SM00320">
    <property type="entry name" value="WD40"/>
    <property type="match status" value="4"/>
</dbReference>
<dbReference type="GeneID" id="24922363"/>
<protein>
    <submittedName>
        <fullName evidence="2">Uncharacterized protein</fullName>
    </submittedName>
</protein>
<evidence type="ECO:0000256" key="1">
    <source>
        <dbReference type="PROSITE-ProRule" id="PRU00221"/>
    </source>
</evidence>
<dbReference type="InterPro" id="IPR036322">
    <property type="entry name" value="WD40_repeat_dom_sf"/>
</dbReference>
<proteinExistence type="predicted"/>
<dbReference type="OrthoDB" id="361494at2759"/>
<gene>
    <name evidence="2" type="ORF">GSBLH_T00006238001</name>
</gene>
<dbReference type="InParanoid" id="D8LZ16"/>
<dbReference type="GO" id="GO:0000109">
    <property type="term" value="C:nucleotide-excision repair complex"/>
    <property type="evidence" value="ECO:0007669"/>
    <property type="project" value="TreeGrafter"/>
</dbReference>
<organism evidence="2">
    <name type="scientific">Blastocystis hominis</name>
    <dbReference type="NCBI Taxonomy" id="12968"/>
    <lineage>
        <taxon>Eukaryota</taxon>
        <taxon>Sar</taxon>
        <taxon>Stramenopiles</taxon>
        <taxon>Bigyra</taxon>
        <taxon>Opalozoa</taxon>
        <taxon>Opalinata</taxon>
        <taxon>Blastocystidae</taxon>
        <taxon>Blastocystis</taxon>
    </lineage>
</organism>
<dbReference type="SUPFAM" id="SSF50978">
    <property type="entry name" value="WD40 repeat-like"/>
    <property type="match status" value="1"/>
</dbReference>
<reference evidence="2" key="1">
    <citation type="submission" date="2010-02" db="EMBL/GenBank/DDBJ databases">
        <title>Sequencing and annotation of the Blastocystis hominis genome.</title>
        <authorList>
            <person name="Wincker P."/>
        </authorList>
    </citation>
    <scope>NUCLEOTIDE SEQUENCE</scope>
    <source>
        <strain evidence="2">Singapore isolate B</strain>
    </source>
</reference>
<dbReference type="RefSeq" id="XP_012895103.1">
    <property type="nucleotide sequence ID" value="XM_013039649.1"/>
</dbReference>
<dbReference type="GO" id="GO:0043161">
    <property type="term" value="P:proteasome-mediated ubiquitin-dependent protein catabolic process"/>
    <property type="evidence" value="ECO:0007669"/>
    <property type="project" value="TreeGrafter"/>
</dbReference>
<dbReference type="EMBL" id="FN668640">
    <property type="protein sequence ID" value="CBK21055.2"/>
    <property type="molecule type" value="Genomic_DNA"/>
</dbReference>
<sequence>MNVEQFISYRSPRFFDEFKRIREKAFVSEIKHLSLARTNLKIHNKSYISCIQVDSTENKFLVSGDNMGRIRLFNLRMLDNKSYFRTEIAISNSEAHPECHHKRITALSWYPIDNGLFVSASTDCFLNIWDTSTFDIISNFKFKAPILDVQMPSEGSFTHKLIAVCSSSLGVTLVDLYSGNRTQTIRQNPGDAACCCWNPLNEFELIVGDSRGYALVYDIRKSALNNVLGVLGNNTPKNSPVPISETPIQSIQFTPNGNTIICTSSEANPIKLFRGNTYDAIDMRIEGVSPWGNVIPKPCVAGEGDESFLFFPDPTNCVVKCIDLCNGKIVNSLHGHVDAAICCSFRRSHNELLVELARESGVDIREDGMDLC</sequence>
<dbReference type="PROSITE" id="PS50082">
    <property type="entry name" value="WD_REPEATS_2"/>
    <property type="match status" value="1"/>
</dbReference>
<name>D8LZ16_BLAHO</name>
<dbReference type="GO" id="GO:0000209">
    <property type="term" value="P:protein polyubiquitination"/>
    <property type="evidence" value="ECO:0007669"/>
    <property type="project" value="TreeGrafter"/>
</dbReference>
<dbReference type="GO" id="GO:0006283">
    <property type="term" value="P:transcription-coupled nucleotide-excision repair"/>
    <property type="evidence" value="ECO:0007669"/>
    <property type="project" value="InterPro"/>
</dbReference>
<dbReference type="GO" id="GO:0031464">
    <property type="term" value="C:Cul4A-RING E3 ubiquitin ligase complex"/>
    <property type="evidence" value="ECO:0007669"/>
    <property type="project" value="TreeGrafter"/>
</dbReference>
<dbReference type="Pfam" id="PF00400">
    <property type="entry name" value="WD40"/>
    <property type="match status" value="1"/>
</dbReference>
<dbReference type="InterPro" id="IPR001680">
    <property type="entry name" value="WD40_rpt"/>
</dbReference>
<dbReference type="PANTHER" id="PTHR46202:SF1">
    <property type="entry name" value="DNA EXCISION REPAIR PROTEIN ERCC-8"/>
    <property type="match status" value="1"/>
</dbReference>
<dbReference type="InterPro" id="IPR042238">
    <property type="entry name" value="Rad28/ERCC8/Ckn1/ATCSA-1"/>
</dbReference>
<keyword evidence="3" id="KW-1185">Reference proteome</keyword>
<evidence type="ECO:0000313" key="2">
    <source>
        <dbReference type="EMBL" id="CBK21055.2"/>
    </source>
</evidence>
<accession>D8LZ16</accession>
<dbReference type="Proteomes" id="UP000008312">
    <property type="component" value="Unassembled WGS sequence"/>
</dbReference>
<dbReference type="Gene3D" id="2.130.10.10">
    <property type="entry name" value="YVTN repeat-like/Quinoprotein amine dehydrogenase"/>
    <property type="match status" value="1"/>
</dbReference>
<dbReference type="PANTHER" id="PTHR46202">
    <property type="entry name" value="DNA EXCISION REPAIR PROTEIN ERCC-8"/>
    <property type="match status" value="1"/>
</dbReference>
<evidence type="ECO:0000313" key="3">
    <source>
        <dbReference type="Proteomes" id="UP000008312"/>
    </source>
</evidence>
<dbReference type="InterPro" id="IPR015943">
    <property type="entry name" value="WD40/YVTN_repeat-like_dom_sf"/>
</dbReference>
<keyword evidence="1" id="KW-0853">WD repeat</keyword>
<dbReference type="AlphaFoldDB" id="D8LZ16"/>